<evidence type="ECO:0000256" key="1">
    <source>
        <dbReference type="ARBA" id="ARBA00022729"/>
    </source>
</evidence>
<evidence type="ECO:0000313" key="4">
    <source>
        <dbReference type="Proteomes" id="UP000614058"/>
    </source>
</evidence>
<keyword evidence="2" id="KW-1133">Transmembrane helix</keyword>
<dbReference type="RefSeq" id="WP_200520852.1">
    <property type="nucleotide sequence ID" value="NZ_JAEHNZ010000001.1"/>
</dbReference>
<feature type="transmembrane region" description="Helical" evidence="2">
    <location>
        <begin position="12"/>
        <end position="33"/>
    </location>
</feature>
<dbReference type="PANTHER" id="PTHR16026:SF0">
    <property type="entry name" value="CARTILAGE ACIDIC PROTEIN 1"/>
    <property type="match status" value="1"/>
</dbReference>
<dbReference type="InterPro" id="IPR027039">
    <property type="entry name" value="Crtac1"/>
</dbReference>
<proteinExistence type="predicted"/>
<keyword evidence="1" id="KW-0732">Signal</keyword>
<name>A0ABS1BNV7_9NEIS</name>
<feature type="transmembrane region" description="Helical" evidence="2">
    <location>
        <begin position="275"/>
        <end position="296"/>
    </location>
</feature>
<keyword evidence="2" id="KW-0812">Transmembrane</keyword>
<feature type="transmembrane region" description="Helical" evidence="2">
    <location>
        <begin position="110"/>
        <end position="129"/>
    </location>
</feature>
<dbReference type="Gene3D" id="2.130.10.130">
    <property type="entry name" value="Integrin alpha, N-terminal"/>
    <property type="match status" value="3"/>
</dbReference>
<dbReference type="EMBL" id="JAEHNZ010000001">
    <property type="protein sequence ID" value="MBK0395003.1"/>
    <property type="molecule type" value="Genomic_DNA"/>
</dbReference>
<accession>A0ABS1BNV7</accession>
<feature type="transmembrane region" description="Helical" evidence="2">
    <location>
        <begin position="189"/>
        <end position="210"/>
    </location>
</feature>
<keyword evidence="4" id="KW-1185">Reference proteome</keyword>
<comment type="caution">
    <text evidence="3">The sequence shown here is derived from an EMBL/GenBank/DDBJ whole genome shotgun (WGS) entry which is preliminary data.</text>
</comment>
<gene>
    <name evidence="3" type="ORF">JDW22_00015</name>
</gene>
<feature type="transmembrane region" description="Helical" evidence="2">
    <location>
        <begin position="78"/>
        <end position="98"/>
    </location>
</feature>
<feature type="transmembrane region" description="Helical" evidence="2">
    <location>
        <begin position="40"/>
        <end position="58"/>
    </location>
</feature>
<keyword evidence="2" id="KW-0472">Membrane</keyword>
<evidence type="ECO:0000256" key="2">
    <source>
        <dbReference type="SAM" id="Phobius"/>
    </source>
</evidence>
<feature type="transmembrane region" description="Helical" evidence="2">
    <location>
        <begin position="135"/>
        <end position="155"/>
    </location>
</feature>
<reference evidence="3 4" key="1">
    <citation type="journal article" date="2021" name="Pathogens">
        <title>Isolation and Characterization of Kingella bonacorsii sp. nov., A Novel Kingella Species Detected in a Stable Periodontitis Subject.</title>
        <authorList>
            <person name="Antezack A."/>
            <person name="Boxberger M."/>
            <person name="Rolland C."/>
            <person name="Monnet-Corti V."/>
            <person name="La Scola B."/>
        </authorList>
    </citation>
    <scope>NUCLEOTIDE SEQUENCE [LARGE SCALE GENOMIC DNA]</scope>
    <source>
        <strain evidence="3 4">Marseille-Q4569</strain>
    </source>
</reference>
<dbReference type="InterPro" id="IPR013517">
    <property type="entry name" value="FG-GAP"/>
</dbReference>
<sequence>MPFPKIPSRQDPRWAVLGLQLTFLAFGILFWGFNRSPWQIAAIVATSVLTDLTLHTILRRSTPLFPLSAAITGTSLSMLTNFAHGIWFALLPPFFAIASKYLFTVNGKHIYNPSLFGIVAALFFGGGMVTPSPAYQWGGSGVVAFFVATAAIMLVRVNIHRAWLIGSFLLFYAAQVGLRAYILRHHIPAETLFMGAFTSPAFYLFVFFMLPDPPTSPSSKKGQIGMAAMIVLVDLALHKFQQFSTLFYAGFAYFTLRGIYLFWQTRQQINWRNAIQTHFQAALAIAIIGAAGIGAYKASHSFADSQDIGFKLVQIPASQSGLTGAQGDILERTDPQMRHVAKWLLSVGDAGAVADVNQDGLPDIFLTQPLKAGADRAQLYINKGNFQFEKFPLPQLDANRRQPETHGLIASATWLDFDNDGDQDLLLGVGFGKGILLRNELAQTGKLDFTSIAEQAGIAPYQISTAANVLDYNQDGLDDIIIGNVMQRYLPDYDTPQPYNIFRLPKPQYAGDRRMFNVMHRSWHNADNADENWLYQNMGNGTFQLVPAAQSGLQGKHWTMAIGAGDLNADGYPDLYIANDFGPDELYINRQGKGFQAIRGAFVGSIGRDTYKGMNATIGDVTGDGKPDIHVSNVHEKLQAEGSLLWVNQSQAGQADAAMFQDQAAKRNALNEQRFGWGATYADFNRDGKLDMAQANGMADDAYDKKEARCPDYWYWNAQIALTNPDVHGYADRWADVRGRCVFGNEANRLYLNQGDYFIDVAKQAGADYTGTSRGMIHADFDNDGDPDLLVTHMTARPTLYRNDSQPAAWLGLDLVGNGKTCARNAYHSKVVAYPENQPPIAREVYANNGLAAQSDRRILFGLGSLKDKKIRIQIQWCGHGKAQEMELETGRYHRVEQP</sequence>
<dbReference type="PANTHER" id="PTHR16026">
    <property type="entry name" value="CARTILAGE ACIDIC PROTEIN 1"/>
    <property type="match status" value="1"/>
</dbReference>
<dbReference type="InterPro" id="IPR028994">
    <property type="entry name" value="Integrin_alpha_N"/>
</dbReference>
<protein>
    <submittedName>
        <fullName evidence="3">VCBS repeat-containing protein</fullName>
    </submittedName>
</protein>
<dbReference type="Proteomes" id="UP000614058">
    <property type="component" value="Unassembled WGS sequence"/>
</dbReference>
<feature type="transmembrane region" description="Helical" evidence="2">
    <location>
        <begin position="246"/>
        <end position="263"/>
    </location>
</feature>
<dbReference type="SUPFAM" id="SSF69318">
    <property type="entry name" value="Integrin alpha N-terminal domain"/>
    <property type="match status" value="1"/>
</dbReference>
<evidence type="ECO:0000313" key="3">
    <source>
        <dbReference type="EMBL" id="MBK0395003.1"/>
    </source>
</evidence>
<organism evidence="3 4">
    <name type="scientific">Kingella bonacorsii</name>
    <dbReference type="NCBI Taxonomy" id="2796361"/>
    <lineage>
        <taxon>Bacteria</taxon>
        <taxon>Pseudomonadati</taxon>
        <taxon>Pseudomonadota</taxon>
        <taxon>Betaproteobacteria</taxon>
        <taxon>Neisseriales</taxon>
        <taxon>Neisseriaceae</taxon>
        <taxon>Kingella</taxon>
    </lineage>
</organism>
<dbReference type="Pfam" id="PF13517">
    <property type="entry name" value="FG-GAP_3"/>
    <property type="match status" value="2"/>
</dbReference>